<dbReference type="Pfam" id="PF02801">
    <property type="entry name" value="Ketoacyl-synt_C"/>
    <property type="match status" value="1"/>
</dbReference>
<feature type="domain" description="Carrier" evidence="8">
    <location>
        <begin position="1746"/>
        <end position="1821"/>
    </location>
</feature>
<dbReference type="GO" id="GO:0044550">
    <property type="term" value="P:secondary metabolite biosynthetic process"/>
    <property type="evidence" value="ECO:0007669"/>
    <property type="project" value="TreeGrafter"/>
</dbReference>
<dbReference type="InterPro" id="IPR006162">
    <property type="entry name" value="Ppantetheine_attach_site"/>
</dbReference>
<keyword evidence="5" id="KW-0511">Multifunctional enzyme</keyword>
<feature type="active site" description="Proton acceptor; for dehydratase activity" evidence="6">
    <location>
        <position position="1312"/>
    </location>
</feature>
<evidence type="ECO:0000313" key="12">
    <source>
        <dbReference type="Proteomes" id="UP000799437"/>
    </source>
</evidence>
<name>A0A6A6WJB7_9PEZI</name>
<dbReference type="Proteomes" id="UP000799437">
    <property type="component" value="Unassembled WGS sequence"/>
</dbReference>
<evidence type="ECO:0000256" key="7">
    <source>
        <dbReference type="SAM" id="MobiDB-lite"/>
    </source>
</evidence>
<dbReference type="InterPro" id="IPR001227">
    <property type="entry name" value="Ac_transferase_dom_sf"/>
</dbReference>
<dbReference type="GO" id="GO:0004315">
    <property type="term" value="F:3-oxoacyl-[acyl-carrier-protein] synthase activity"/>
    <property type="evidence" value="ECO:0007669"/>
    <property type="project" value="InterPro"/>
</dbReference>
<dbReference type="GeneID" id="54483368"/>
<dbReference type="InterPro" id="IPR020806">
    <property type="entry name" value="PKS_PP-bd"/>
</dbReference>
<evidence type="ECO:0000256" key="4">
    <source>
        <dbReference type="ARBA" id="ARBA00022679"/>
    </source>
</evidence>
<dbReference type="SMART" id="SM00825">
    <property type="entry name" value="PKS_KS"/>
    <property type="match status" value="1"/>
</dbReference>
<dbReference type="PANTHER" id="PTHR43775:SF21">
    <property type="entry name" value="NON-REDUCING POLYKETIDE SYNTHASE AUSA-RELATED"/>
    <property type="match status" value="1"/>
</dbReference>
<dbReference type="Pfam" id="PF22621">
    <property type="entry name" value="CurL-like_PKS_C"/>
    <property type="match status" value="1"/>
</dbReference>
<dbReference type="InterPro" id="IPR020841">
    <property type="entry name" value="PKS_Beta-ketoAc_synthase_dom"/>
</dbReference>
<keyword evidence="12" id="KW-1185">Reference proteome</keyword>
<dbReference type="InterPro" id="IPR016039">
    <property type="entry name" value="Thiolase-like"/>
</dbReference>
<dbReference type="PROSITE" id="PS50075">
    <property type="entry name" value="CARRIER"/>
    <property type="match status" value="2"/>
</dbReference>
<dbReference type="PROSITE" id="PS00012">
    <property type="entry name" value="PHOSPHOPANTETHEINE"/>
    <property type="match status" value="1"/>
</dbReference>
<accession>A0A6A6WJB7</accession>
<dbReference type="SMART" id="SM00824">
    <property type="entry name" value="PKS_TE"/>
    <property type="match status" value="1"/>
</dbReference>
<evidence type="ECO:0000256" key="5">
    <source>
        <dbReference type="ARBA" id="ARBA00023268"/>
    </source>
</evidence>
<evidence type="ECO:0000313" key="11">
    <source>
        <dbReference type="EMBL" id="KAF2762266.1"/>
    </source>
</evidence>
<dbReference type="OrthoDB" id="329835at2759"/>
<sequence length="2099" mass="228126">MSGARRVAFFGGQGSRSLFSPELCAFAQANAKSSAAAAHLLSACHTAFLDELYNSISDEPIGFRDELRELRTAEDLLNPPSNTHNNPIIQGVTLCLHQLLGYLANTQYTASTGLSLDPKQGELSETVGFCSGVLPAIVVASSKNIAEYIETSTAAVRVAFWIGFRAASFSEQSEDHWRDFPWSLALNGYGPEVVEDYNSDHQDSPDLQLCISAKSSETSFSVAGPSLALRKFRSEYLDSRHDRSSDLVHVHALYHGGHRMEDVLRHVIDDTRRRSINFPSSEDLKRISLRSSIDGQVIKADAESRSLLETAIRSILVDQVDWSSTWKQISQAAPKTEVLAFGPHSRSLLSTTTSDGPAKEIKTEDLSGRGDSSLPAYANEAIAIVGMACQFPQGSNKDMLWETLEKGLNTVEEIPESRFEVSQFKVDPENEKGAGRKMAAKHGNFLDKPWAFDHKFFNISPREAKSMDPQQRLLLQGALNALNDSGYIPDATPTFQKETMGCYVGVATGDYTDNLKDEIDVYYSTGTLRAFLSGKISYHFKWSGPSVVIDTACSASSVALYQACRALNNGDCTSAVAGGVNVISSPDMYIGLSRAHFLSKTGQCKAFDVTADGYCRSEGCGLFVLKKLKDAVAENDRIYGVIRGIEVNQCGNAHSITHPHSETQQALFRQVVERSGVDPTSIGVVEAHGTGTQAGDAAEVSSIQSVFGNRPTNQPLHLTSIKGNIGHAEAASGAAGLTKILLMMNKKKLLPQAGFKNLNPKLASINSHNIKIPTSVEEWRSRRGVPRRALLNNFGAAGSNAAIIVEEAPDGAKPKELVQRSAYPFVISARTVKAVKSYCQGWLQQLDQNPDLHIKDITYTATARRQPYEQRLAFAVTSVEDLKQKLQTDTEPNAVNSMHRKPIGFVFSGQGAVYPGMGKELLQTCTAFSNTVTQCDHLLNNMGFPKVSPLLEDAHNAISPSEYVIVSQCACFVLEVALARTWISFNVVPDVVMGHSLGEYAAMVIAGVLSLPDALKFVATRAKLMVDLCEVKATSMLACNMSSDEAEKQIASKPESFQGLTIACQNSRGDCVVSGPVSALDQFSHHIKSAGAKCKRLDVPYGFHSGALDPIIEPLSKVAAEMKISAPKVAFGSTVSGKLLDETAITPEYFTNQTRNTVLFADLMESLASRSEFNSATYLEIGPAPITLPMIKSGLADGDSQFLPSLKKNENPWTTLVSGITKLALANYTMHWRNVFDGSQGNVIDGPDYPLDKSEMFVPYKEPTRQELSSVQSTEMQDAAGPLVPRELKSNEEGSELFESDTDVLGKFIQGHIVGGVALCPASVYHEMVLEAATRNDNSNTSTGETLTVNEITFDKPLIYDPKGDKRIVQLTLHKKSADGTRGFTFSSFVEGHDEKEKVDHCFGMIQPQKTSKLQSSFKKMAAIAKRQKSHLDGVAKDTFHTRMLYETVFPRVVDYGKEYQSIKNLTVTESGSEGHGQFQLPDPPVDEPFVLSPTFVDTLLHAAGFIANSHVDAHEACICTRVEQINILYDNLDQSQEFKVYCSLMDYIEGTLLGDAYAVDQRGQVVAAVEGMHFKKLSLRAFQNHLARASGRGRTTIQQPAPVTKAPIRNPTTPPPQKAAPKAAGGVGKDEIIATVAETVSKVCEAPPASITAQSELSDLGMDSLMQIELADALKKRFPSLAIDKNALLNSTTVKDIQDHIIAVSPAPSQQKSSNIQRPKSLNLEDTNARLQQAKSSELKYTPPEAPVNKVKDLIAEVCGISGGEIDAESTMESLGMDSLMTIELKTEFKKQLGVEMPEIHGDFTLDTLLSFIDSSNSSETSATLSTNTDSGFISPPSTVTSTISSPTRESKPAIPTLIQSGPKDKPSMYLFHDGSGTVGMYKGLSDLGCTLYGISNPGFGDRDHWAKSISDMATSYASAISASSEKPVVLGGWSFGGVVAFETAQHLARLGKQVKGVILIDSPCPKDHTPLPEEVVKHVLKPMTDSKAGRSAATVANQFKWHAAMLGKYNPPADASEVPYIMLQSAETFDTSGQCGVKYPWLEDQRERARAIDGWQEVLGRKVKTLQIPGDHFQPFTKECVGKVSEQLREAYNIVTK</sequence>
<feature type="compositionally biased region" description="Low complexity" evidence="7">
    <location>
        <begin position="1821"/>
        <end position="1849"/>
    </location>
</feature>
<dbReference type="InterPro" id="IPR032088">
    <property type="entry name" value="SAT"/>
</dbReference>
<keyword evidence="4" id="KW-0808">Transferase</keyword>
<dbReference type="Gene3D" id="3.10.129.110">
    <property type="entry name" value="Polyketide synthase dehydratase"/>
    <property type="match status" value="1"/>
</dbReference>
<evidence type="ECO:0000256" key="1">
    <source>
        <dbReference type="ARBA" id="ARBA00005179"/>
    </source>
</evidence>
<dbReference type="SUPFAM" id="SSF47336">
    <property type="entry name" value="ACP-like"/>
    <property type="match status" value="2"/>
</dbReference>
<dbReference type="InterPro" id="IPR001031">
    <property type="entry name" value="Thioesterase"/>
</dbReference>
<dbReference type="RefSeq" id="XP_033604717.1">
    <property type="nucleotide sequence ID" value="XM_033742314.1"/>
</dbReference>
<dbReference type="Gene3D" id="3.30.70.3290">
    <property type="match status" value="1"/>
</dbReference>
<feature type="region of interest" description="Disordered" evidence="7">
    <location>
        <begin position="1821"/>
        <end position="1861"/>
    </location>
</feature>
<keyword evidence="3" id="KW-0597">Phosphoprotein</keyword>
<dbReference type="InterPro" id="IPR016035">
    <property type="entry name" value="Acyl_Trfase/lysoPLipase"/>
</dbReference>
<dbReference type="Gene3D" id="1.10.1200.10">
    <property type="entry name" value="ACP-like"/>
    <property type="match status" value="2"/>
</dbReference>
<feature type="domain" description="Ketosynthase family 3 (KS3)" evidence="9">
    <location>
        <begin position="379"/>
        <end position="807"/>
    </location>
</feature>
<keyword evidence="2" id="KW-0596">Phosphopantetheine</keyword>
<dbReference type="EMBL" id="ML996566">
    <property type="protein sequence ID" value="KAF2762266.1"/>
    <property type="molecule type" value="Genomic_DNA"/>
</dbReference>
<feature type="domain" description="Carrier" evidence="8">
    <location>
        <begin position="1628"/>
        <end position="1706"/>
    </location>
</feature>
<dbReference type="InterPro" id="IPR030918">
    <property type="entry name" value="PT_fungal_PKS"/>
</dbReference>
<dbReference type="InterPro" id="IPR036736">
    <property type="entry name" value="ACP-like_sf"/>
</dbReference>
<proteinExistence type="predicted"/>
<feature type="active site" description="Proton donor; for dehydratase activity" evidence="6">
    <location>
        <position position="1498"/>
    </location>
</feature>
<dbReference type="Pfam" id="PF21089">
    <property type="entry name" value="PKS_DH_N"/>
    <property type="match status" value="1"/>
</dbReference>
<protein>
    <submittedName>
        <fullName evidence="11">Ketoacyl-synt-domain-containing protein</fullName>
    </submittedName>
</protein>
<dbReference type="Pfam" id="PF00698">
    <property type="entry name" value="Acyl_transf_1"/>
    <property type="match status" value="1"/>
</dbReference>
<dbReference type="SUPFAM" id="SSF52151">
    <property type="entry name" value="FabD/lysophospholipase-like"/>
    <property type="match status" value="1"/>
</dbReference>
<dbReference type="InterPro" id="IPR042104">
    <property type="entry name" value="PKS_dehydratase_sf"/>
</dbReference>
<gene>
    <name evidence="11" type="ORF">EJ05DRAFT_448627</name>
</gene>
<feature type="compositionally biased region" description="Basic and acidic residues" evidence="7">
    <location>
        <begin position="357"/>
        <end position="368"/>
    </location>
</feature>
<dbReference type="InterPro" id="IPR049551">
    <property type="entry name" value="PKS_DH_C"/>
</dbReference>
<dbReference type="Pfam" id="PF00109">
    <property type="entry name" value="ketoacyl-synt"/>
    <property type="match status" value="1"/>
</dbReference>
<dbReference type="Pfam" id="PF16073">
    <property type="entry name" value="SAT"/>
    <property type="match status" value="1"/>
</dbReference>
<dbReference type="Gene3D" id="3.40.47.10">
    <property type="match status" value="1"/>
</dbReference>
<dbReference type="SUPFAM" id="SSF53474">
    <property type="entry name" value="alpha/beta-Hydrolases"/>
    <property type="match status" value="1"/>
</dbReference>
<feature type="region of interest" description="Disordered" evidence="7">
    <location>
        <begin position="1591"/>
        <end position="1627"/>
    </location>
</feature>
<dbReference type="InterPro" id="IPR020802">
    <property type="entry name" value="TesA-like"/>
</dbReference>
<dbReference type="InterPro" id="IPR014043">
    <property type="entry name" value="Acyl_transferase_dom"/>
</dbReference>
<dbReference type="GO" id="GO:0031177">
    <property type="term" value="F:phosphopantetheine binding"/>
    <property type="evidence" value="ECO:0007669"/>
    <property type="project" value="InterPro"/>
</dbReference>
<dbReference type="GO" id="GO:0006633">
    <property type="term" value="P:fatty acid biosynthetic process"/>
    <property type="evidence" value="ECO:0007669"/>
    <property type="project" value="InterPro"/>
</dbReference>
<dbReference type="SMART" id="SM00823">
    <property type="entry name" value="PKS_PP"/>
    <property type="match status" value="2"/>
</dbReference>
<feature type="domain" description="PKS/mFAS DH" evidence="10">
    <location>
        <begin position="1277"/>
        <end position="1584"/>
    </location>
</feature>
<dbReference type="InterPro" id="IPR050091">
    <property type="entry name" value="PKS_NRPS_Biosynth_Enz"/>
</dbReference>
<dbReference type="InterPro" id="IPR014031">
    <property type="entry name" value="Ketoacyl_synth_C"/>
</dbReference>
<dbReference type="InterPro" id="IPR049900">
    <property type="entry name" value="PKS_mFAS_DH"/>
</dbReference>
<dbReference type="PANTHER" id="PTHR43775">
    <property type="entry name" value="FATTY ACID SYNTHASE"/>
    <property type="match status" value="1"/>
</dbReference>
<dbReference type="PROSITE" id="PS52019">
    <property type="entry name" value="PKS_MFAS_DH"/>
    <property type="match status" value="1"/>
</dbReference>
<dbReference type="InterPro" id="IPR049552">
    <property type="entry name" value="PKS_DH_N"/>
</dbReference>
<reference evidence="11" key="1">
    <citation type="journal article" date="2020" name="Stud. Mycol.">
        <title>101 Dothideomycetes genomes: a test case for predicting lifestyles and emergence of pathogens.</title>
        <authorList>
            <person name="Haridas S."/>
            <person name="Albert R."/>
            <person name="Binder M."/>
            <person name="Bloem J."/>
            <person name="Labutti K."/>
            <person name="Salamov A."/>
            <person name="Andreopoulos B."/>
            <person name="Baker S."/>
            <person name="Barry K."/>
            <person name="Bills G."/>
            <person name="Bluhm B."/>
            <person name="Cannon C."/>
            <person name="Castanera R."/>
            <person name="Culley D."/>
            <person name="Daum C."/>
            <person name="Ezra D."/>
            <person name="Gonzalez J."/>
            <person name="Henrissat B."/>
            <person name="Kuo A."/>
            <person name="Liang C."/>
            <person name="Lipzen A."/>
            <person name="Lutzoni F."/>
            <person name="Magnuson J."/>
            <person name="Mondo S."/>
            <person name="Nolan M."/>
            <person name="Ohm R."/>
            <person name="Pangilinan J."/>
            <person name="Park H.-J."/>
            <person name="Ramirez L."/>
            <person name="Alfaro M."/>
            <person name="Sun H."/>
            <person name="Tritt A."/>
            <person name="Yoshinaga Y."/>
            <person name="Zwiers L.-H."/>
            <person name="Turgeon B."/>
            <person name="Goodwin S."/>
            <person name="Spatafora J."/>
            <person name="Crous P."/>
            <person name="Grigoriev I."/>
        </authorList>
    </citation>
    <scope>NUCLEOTIDE SEQUENCE</scope>
    <source>
        <strain evidence="11">CBS 121739</strain>
    </source>
</reference>
<dbReference type="InterPro" id="IPR029058">
    <property type="entry name" value="AB_hydrolase_fold"/>
</dbReference>
<dbReference type="Gene3D" id="3.40.366.10">
    <property type="entry name" value="Malonyl-Coenzyme A Acyl Carrier Protein, domain 2"/>
    <property type="match status" value="3"/>
</dbReference>
<evidence type="ECO:0000256" key="3">
    <source>
        <dbReference type="ARBA" id="ARBA00022553"/>
    </source>
</evidence>
<dbReference type="SUPFAM" id="SSF55048">
    <property type="entry name" value="Probable ACP-binding domain of malonyl-CoA ACP transacylase"/>
    <property type="match status" value="1"/>
</dbReference>
<dbReference type="InterPro" id="IPR018201">
    <property type="entry name" value="Ketoacyl_synth_AS"/>
</dbReference>
<dbReference type="GO" id="GO:0004312">
    <property type="term" value="F:fatty acid synthase activity"/>
    <property type="evidence" value="ECO:0007669"/>
    <property type="project" value="TreeGrafter"/>
</dbReference>
<dbReference type="InterPro" id="IPR014030">
    <property type="entry name" value="Ketoacyl_synth_N"/>
</dbReference>
<dbReference type="Gene3D" id="3.40.50.1820">
    <property type="entry name" value="alpha/beta hydrolase"/>
    <property type="match status" value="1"/>
</dbReference>
<evidence type="ECO:0000259" key="9">
    <source>
        <dbReference type="PROSITE" id="PS52004"/>
    </source>
</evidence>
<evidence type="ECO:0000259" key="8">
    <source>
        <dbReference type="PROSITE" id="PS50075"/>
    </source>
</evidence>
<feature type="region of interest" description="N-terminal hotdog fold" evidence="6">
    <location>
        <begin position="1277"/>
        <end position="1413"/>
    </location>
</feature>
<dbReference type="SMART" id="SM00826">
    <property type="entry name" value="PKS_DH"/>
    <property type="match status" value="1"/>
</dbReference>
<feature type="region of interest" description="Disordered" evidence="7">
    <location>
        <begin position="349"/>
        <end position="372"/>
    </location>
</feature>
<dbReference type="NCBIfam" id="TIGR04532">
    <property type="entry name" value="PT_fungal_PKS"/>
    <property type="match status" value="1"/>
</dbReference>
<dbReference type="SUPFAM" id="SSF53901">
    <property type="entry name" value="Thiolase-like"/>
    <property type="match status" value="1"/>
</dbReference>
<organism evidence="11 12">
    <name type="scientific">Pseudovirgaria hyperparasitica</name>
    <dbReference type="NCBI Taxonomy" id="470096"/>
    <lineage>
        <taxon>Eukaryota</taxon>
        <taxon>Fungi</taxon>
        <taxon>Dikarya</taxon>
        <taxon>Ascomycota</taxon>
        <taxon>Pezizomycotina</taxon>
        <taxon>Dothideomycetes</taxon>
        <taxon>Dothideomycetes incertae sedis</taxon>
        <taxon>Acrospermales</taxon>
        <taxon>Acrospermaceae</taxon>
        <taxon>Pseudovirgaria</taxon>
    </lineage>
</organism>
<dbReference type="InterPro" id="IPR020807">
    <property type="entry name" value="PKS_DH"/>
</dbReference>
<dbReference type="PROSITE" id="PS00606">
    <property type="entry name" value="KS3_1"/>
    <property type="match status" value="1"/>
</dbReference>
<dbReference type="Pfam" id="PF14765">
    <property type="entry name" value="PS-DH"/>
    <property type="match status" value="1"/>
</dbReference>
<dbReference type="Pfam" id="PF00975">
    <property type="entry name" value="Thioesterase"/>
    <property type="match status" value="1"/>
</dbReference>
<evidence type="ECO:0000256" key="6">
    <source>
        <dbReference type="PROSITE-ProRule" id="PRU01363"/>
    </source>
</evidence>
<dbReference type="InterPro" id="IPR009081">
    <property type="entry name" value="PP-bd_ACP"/>
</dbReference>
<dbReference type="InterPro" id="IPR016036">
    <property type="entry name" value="Malonyl_transacylase_ACP-bd"/>
</dbReference>
<dbReference type="SMART" id="SM00827">
    <property type="entry name" value="PKS_AT"/>
    <property type="match status" value="1"/>
</dbReference>
<evidence type="ECO:0000259" key="10">
    <source>
        <dbReference type="PROSITE" id="PS52019"/>
    </source>
</evidence>
<dbReference type="PROSITE" id="PS52004">
    <property type="entry name" value="KS3_2"/>
    <property type="match status" value="1"/>
</dbReference>
<comment type="pathway">
    <text evidence="1">Secondary metabolite biosynthesis.</text>
</comment>
<dbReference type="Pfam" id="PF00550">
    <property type="entry name" value="PP-binding"/>
    <property type="match status" value="2"/>
</dbReference>
<evidence type="ECO:0000256" key="2">
    <source>
        <dbReference type="ARBA" id="ARBA00022450"/>
    </source>
</evidence>
<feature type="region of interest" description="C-terminal hotdog fold" evidence="6">
    <location>
        <begin position="1436"/>
        <end position="1584"/>
    </location>
</feature>
<dbReference type="CDD" id="cd00833">
    <property type="entry name" value="PKS"/>
    <property type="match status" value="1"/>
</dbReference>